<gene>
    <name evidence="2" type="primary">rebG</name>
    <name evidence="2" type="ORF">A6302_02681</name>
</gene>
<dbReference type="Gene3D" id="3.40.50.2000">
    <property type="entry name" value="Glycogen Phosphorylase B"/>
    <property type="match status" value="2"/>
</dbReference>
<accession>A0A1E3H1K8</accession>
<dbReference type="GO" id="GO:0016829">
    <property type="term" value="F:lyase activity"/>
    <property type="evidence" value="ECO:0007669"/>
    <property type="project" value="UniProtKB-KW"/>
</dbReference>
<sequence>MPRSSYLFATHGSLGDLNPFLALGSFLRQGGSRVVIATHETYRARVEALDLEFVSIFPDAGGYEAELGMDAAAIVHRVSDDFDFFLRDIVGRHVEASIERLLPVVRTVDMVIASSYAHGAHIAAQMEGKRFVGVALQPAAMVAAGEPAVIARMPMMQTPSRRLDRLFNRAILAIANWRMRGALATVRQAYTIRGLKPEAGINGITADVPTLALFSPLLGGTPAQADGRSRMTGFLYLDDEVVSGEVERRVSTFLAAGPAPIVVTLGSFNVTVGERFFRMAIRATRRLGHRCIVIAGEASPLLGEDFGRQVLVLPYLPYARIFPHAAAIVHHGGIGTCAQALKAGRPQVVCPLFADQHDNAHRITRLGAGETLEFRRARPRRTQAALKRILESPEIDERCRSLAETIGREEGLLAAAAFLRNSVDEALPAEAVVYARAQA</sequence>
<dbReference type="OrthoDB" id="9805366at2"/>
<dbReference type="InterPro" id="IPR050426">
    <property type="entry name" value="Glycosyltransferase_28"/>
</dbReference>
<dbReference type="Proteomes" id="UP000094622">
    <property type="component" value="Unassembled WGS sequence"/>
</dbReference>
<dbReference type="EC" id="4.3.3.5" evidence="2"/>
<dbReference type="Pfam" id="PF06722">
    <property type="entry name" value="EryCIII-like_C"/>
    <property type="match status" value="1"/>
</dbReference>
<keyword evidence="2" id="KW-0456">Lyase</keyword>
<dbReference type="GO" id="GO:0016758">
    <property type="term" value="F:hexosyltransferase activity"/>
    <property type="evidence" value="ECO:0007669"/>
    <property type="project" value="UniProtKB-ARBA"/>
</dbReference>
<dbReference type="SUPFAM" id="SSF53756">
    <property type="entry name" value="UDP-Glycosyltransferase/glycogen phosphorylase"/>
    <property type="match status" value="1"/>
</dbReference>
<dbReference type="CDD" id="cd03784">
    <property type="entry name" value="GT1_Gtf-like"/>
    <property type="match status" value="1"/>
</dbReference>
<dbReference type="GO" id="GO:0008194">
    <property type="term" value="F:UDP-glycosyltransferase activity"/>
    <property type="evidence" value="ECO:0007669"/>
    <property type="project" value="InterPro"/>
</dbReference>
<dbReference type="PATRIC" id="fig|1439726.3.peg.2826"/>
<comment type="caution">
    <text evidence="2">The sequence shown here is derived from an EMBL/GenBank/DDBJ whole genome shotgun (WGS) entry which is preliminary data.</text>
</comment>
<feature type="domain" description="Erythromycin biosynthesis protein CIII-like C-terminal" evidence="1">
    <location>
        <begin position="309"/>
        <end position="404"/>
    </location>
</feature>
<proteinExistence type="predicted"/>
<dbReference type="AlphaFoldDB" id="A0A1E3H1K8"/>
<dbReference type="InterPro" id="IPR010610">
    <property type="entry name" value="EryCIII-like_C"/>
</dbReference>
<organism evidence="2 3">
    <name type="scientific">Methylobrevis pamukkalensis</name>
    <dbReference type="NCBI Taxonomy" id="1439726"/>
    <lineage>
        <taxon>Bacteria</taxon>
        <taxon>Pseudomonadati</taxon>
        <taxon>Pseudomonadota</taxon>
        <taxon>Alphaproteobacteria</taxon>
        <taxon>Hyphomicrobiales</taxon>
        <taxon>Pleomorphomonadaceae</taxon>
        <taxon>Methylobrevis</taxon>
    </lineage>
</organism>
<reference evidence="2 3" key="1">
    <citation type="submission" date="2016-07" db="EMBL/GenBank/DDBJ databases">
        <title>Draft Genome Sequence of Methylobrevis pamukkalensis PK2.</title>
        <authorList>
            <person name="Vasilenko O.V."/>
            <person name="Doronina N.V."/>
            <person name="Shmareva M.N."/>
            <person name="Tarlachkov S.V."/>
            <person name="Mustakhimov I."/>
            <person name="Trotsenko Y.A."/>
        </authorList>
    </citation>
    <scope>NUCLEOTIDE SEQUENCE [LARGE SCALE GENOMIC DNA]</scope>
    <source>
        <strain evidence="2 3">PK2</strain>
    </source>
</reference>
<name>A0A1E3H1K8_9HYPH</name>
<dbReference type="InterPro" id="IPR002213">
    <property type="entry name" value="UDP_glucos_trans"/>
</dbReference>
<evidence type="ECO:0000313" key="2">
    <source>
        <dbReference type="EMBL" id="ODN70025.1"/>
    </source>
</evidence>
<dbReference type="RefSeq" id="WP_069307222.1">
    <property type="nucleotide sequence ID" value="NZ_MCRJ01000065.1"/>
</dbReference>
<evidence type="ECO:0000313" key="3">
    <source>
        <dbReference type="Proteomes" id="UP000094622"/>
    </source>
</evidence>
<dbReference type="GO" id="GO:0017000">
    <property type="term" value="P:antibiotic biosynthetic process"/>
    <property type="evidence" value="ECO:0007669"/>
    <property type="project" value="UniProtKB-ARBA"/>
</dbReference>
<dbReference type="EMBL" id="MCRJ01000065">
    <property type="protein sequence ID" value="ODN70025.1"/>
    <property type="molecule type" value="Genomic_DNA"/>
</dbReference>
<evidence type="ECO:0000259" key="1">
    <source>
        <dbReference type="Pfam" id="PF06722"/>
    </source>
</evidence>
<keyword evidence="3" id="KW-1185">Reference proteome</keyword>
<protein>
    <submittedName>
        <fullName evidence="2">4'-demethylrebeccamycin synthase</fullName>
        <ecNumber evidence="2">4.3.3.5</ecNumber>
    </submittedName>
</protein>
<dbReference type="PANTHER" id="PTHR48050">
    <property type="entry name" value="STEROL 3-BETA-GLUCOSYLTRANSFERASE"/>
    <property type="match status" value="1"/>
</dbReference>
<dbReference type="PANTHER" id="PTHR48050:SF13">
    <property type="entry name" value="STEROL 3-BETA-GLUCOSYLTRANSFERASE UGT80A2"/>
    <property type="match status" value="1"/>
</dbReference>